<keyword evidence="3" id="KW-1185">Reference proteome</keyword>
<gene>
    <name evidence="2" type="ORF">RM549_17705</name>
</gene>
<keyword evidence="1" id="KW-0812">Transmembrane</keyword>
<reference evidence="2 3" key="1">
    <citation type="submission" date="2023-09" db="EMBL/GenBank/DDBJ databases">
        <authorList>
            <person name="Rey-Velasco X."/>
        </authorList>
    </citation>
    <scope>NUCLEOTIDE SEQUENCE [LARGE SCALE GENOMIC DNA]</scope>
    <source>
        <strain evidence="2 3">F188</strain>
    </source>
</reference>
<dbReference type="EMBL" id="JAVRHM010000030">
    <property type="protein sequence ID" value="MDT0691632.1"/>
    <property type="molecule type" value="Genomic_DNA"/>
</dbReference>
<protein>
    <submittedName>
        <fullName evidence="2">Uncharacterized protein</fullName>
    </submittedName>
</protein>
<organism evidence="2 3">
    <name type="scientific">Autumnicola patrickiae</name>
    <dbReference type="NCBI Taxonomy" id="3075591"/>
    <lineage>
        <taxon>Bacteria</taxon>
        <taxon>Pseudomonadati</taxon>
        <taxon>Bacteroidota</taxon>
        <taxon>Flavobacteriia</taxon>
        <taxon>Flavobacteriales</taxon>
        <taxon>Flavobacteriaceae</taxon>
        <taxon>Autumnicola</taxon>
    </lineage>
</organism>
<evidence type="ECO:0000313" key="3">
    <source>
        <dbReference type="Proteomes" id="UP001261624"/>
    </source>
</evidence>
<keyword evidence="1" id="KW-1133">Transmembrane helix</keyword>
<keyword evidence="1" id="KW-0472">Membrane</keyword>
<evidence type="ECO:0000256" key="1">
    <source>
        <dbReference type="SAM" id="Phobius"/>
    </source>
</evidence>
<dbReference type="RefSeq" id="WP_311687253.1">
    <property type="nucleotide sequence ID" value="NZ_JAVRHM010000030.1"/>
</dbReference>
<sequence length="72" mass="8566">METERERRKANMWYWIIGIIIVIALIWWWVEAADNEVAEPAVREMEDVGSRYLQQAPENNPGVLVYTIFERV</sequence>
<comment type="caution">
    <text evidence="2">The sequence shown here is derived from an EMBL/GenBank/DDBJ whole genome shotgun (WGS) entry which is preliminary data.</text>
</comment>
<proteinExistence type="predicted"/>
<accession>A0ABU3E8R4</accession>
<name>A0ABU3E8R4_9FLAO</name>
<feature type="transmembrane region" description="Helical" evidence="1">
    <location>
        <begin position="12"/>
        <end position="30"/>
    </location>
</feature>
<dbReference type="Proteomes" id="UP001261624">
    <property type="component" value="Unassembled WGS sequence"/>
</dbReference>
<evidence type="ECO:0000313" key="2">
    <source>
        <dbReference type="EMBL" id="MDT0691632.1"/>
    </source>
</evidence>